<name>B0NGZ6_CLOS5</name>
<dbReference type="Proteomes" id="UP000289664">
    <property type="component" value="Chromosome"/>
</dbReference>
<keyword evidence="2" id="KW-1185">Reference proteome</keyword>
<dbReference type="RefSeq" id="WP_004605370.1">
    <property type="nucleotide sequence ID" value="NZ_CP036170.1"/>
</dbReference>
<dbReference type="PANTHER" id="PTHR37305">
    <property type="entry name" value="INTEGRAL MEMBRANE PROTEIN-RELATED"/>
    <property type="match status" value="1"/>
</dbReference>
<dbReference type="PANTHER" id="PTHR37305:SF1">
    <property type="entry name" value="MEMBRANE PROTEIN"/>
    <property type="match status" value="1"/>
</dbReference>
<dbReference type="OrthoDB" id="1700423at2"/>
<dbReference type="STRING" id="411468.CLOSCI_02751"/>
<dbReference type="eggNOG" id="COG1277">
    <property type="taxonomic scope" value="Bacteria"/>
</dbReference>
<proteinExistence type="predicted"/>
<sequence>MRSFWLLTGFEYKKLFQRKIVWITLAVMIAACILLPCISYMATGYTIDGEPVNGYDLKKKHVAQDKEASGTRLDGKTLKNMEESPSDIPGGLFNMVYYITGGWEVDGLKEQELYQIRENNIEANWESARLSKGEKKYMAEQEEKIEKPLTYEYSDGYQEAGTQMVFVGLLQTLLIAICIPSVFAEEHIRKTDQLNLCTNMGKKTLYLAKIAVGISFSLAATVMMALAITIPTFLINGLEGFDAPIQSFAPLESWAMTAGERLLIMMAMGLLAAILHSAAGMLMSEKARGNVAPMAVMVGFMLVSLFATVPDQYRALAQAWDLVPGNVLSATGPFGVRLFQIFGRYLAAWQVVPIVYLAVAAVCIVLGGRLYKNYQVSGR</sequence>
<dbReference type="GeneID" id="62695759"/>
<reference evidence="1 2" key="1">
    <citation type="journal article" date="2019" name="Appl. Environ. Microbiol.">
        <title>Clostridium scindens ATCC 35704: integration of nutritional requirements, the complete genome sequence, and global transcriptional responses to bile acids.</title>
        <authorList>
            <person name="Devendran S."/>
            <person name="Shrestha R."/>
            <person name="Alves J.M.P."/>
            <person name="Wolf P.G."/>
            <person name="Ly L."/>
            <person name="Hernandez A.G."/>
            <person name="Mendez-Garcia C."/>
            <person name="Inboden A."/>
            <person name="Wiley J."/>
            <person name="Paul O."/>
            <person name="Allen A."/>
            <person name="Springer E."/>
            <person name="Wright C.L."/>
            <person name="Fields C.J."/>
            <person name="Daniel S.L."/>
            <person name="Ridlon J.M."/>
        </authorList>
    </citation>
    <scope>NUCLEOTIDE SEQUENCE [LARGE SCALE GENOMIC DNA]</scope>
    <source>
        <strain evidence="1 2">ATCC 35704</strain>
    </source>
</reference>
<gene>
    <name evidence="1" type="ORF">HDCHBGLK_01538</name>
</gene>
<evidence type="ECO:0000313" key="1">
    <source>
        <dbReference type="EMBL" id="QBF74142.1"/>
    </source>
</evidence>
<dbReference type="PROSITE" id="PS51257">
    <property type="entry name" value="PROKAR_LIPOPROTEIN"/>
    <property type="match status" value="1"/>
</dbReference>
<dbReference type="AlphaFoldDB" id="B0NGZ6"/>
<organism evidence="1 2">
    <name type="scientific">Clostridium scindens (strain ATCC 35704 / DSM 5676 / VPI 13733 / 19)</name>
    <dbReference type="NCBI Taxonomy" id="411468"/>
    <lineage>
        <taxon>Bacteria</taxon>
        <taxon>Bacillati</taxon>
        <taxon>Bacillota</taxon>
        <taxon>Clostridia</taxon>
        <taxon>Lachnospirales</taxon>
        <taxon>Lachnospiraceae</taxon>
    </lineage>
</organism>
<dbReference type="HOGENOM" id="CLU_052940_2_1_9"/>
<dbReference type="KEGG" id="csci:HDCHBGLK_01538"/>
<accession>B0NGZ6</accession>
<dbReference type="EMBL" id="CP036170">
    <property type="protein sequence ID" value="QBF74142.1"/>
    <property type="molecule type" value="Genomic_DNA"/>
</dbReference>
<evidence type="ECO:0000313" key="2">
    <source>
        <dbReference type="Proteomes" id="UP000289664"/>
    </source>
</evidence>
<protein>
    <submittedName>
        <fullName evidence="1">Uncharacterized protein</fullName>
    </submittedName>
</protein>